<name>A0ABY0QBS6_9BRAD</name>
<sequence>MWPHSTTGQWMPEMSSFFAYPPYFSSGGGERLNTSPVGRSITSSA</sequence>
<evidence type="ECO:0000313" key="2">
    <source>
        <dbReference type="EMBL" id="SDJ85447.1"/>
    </source>
</evidence>
<reference evidence="2 3" key="1">
    <citation type="submission" date="2016-10" db="EMBL/GenBank/DDBJ databases">
        <authorList>
            <person name="Varghese N."/>
            <person name="Submissions S."/>
        </authorList>
    </citation>
    <scope>NUCLEOTIDE SEQUENCE [LARGE SCALE GENOMIC DNA]</scope>
    <source>
        <strain evidence="2 3">GAS524</strain>
    </source>
</reference>
<feature type="compositionally biased region" description="Polar residues" evidence="1">
    <location>
        <begin position="32"/>
        <end position="45"/>
    </location>
</feature>
<protein>
    <submittedName>
        <fullName evidence="2">Uncharacterized protein</fullName>
    </submittedName>
</protein>
<accession>A0ABY0QBS6</accession>
<organism evidence="2 3">
    <name type="scientific">Bradyrhizobium ottawaense</name>
    <dbReference type="NCBI Taxonomy" id="931866"/>
    <lineage>
        <taxon>Bacteria</taxon>
        <taxon>Pseudomonadati</taxon>
        <taxon>Pseudomonadota</taxon>
        <taxon>Alphaproteobacteria</taxon>
        <taxon>Hyphomicrobiales</taxon>
        <taxon>Nitrobacteraceae</taxon>
        <taxon>Bradyrhizobium</taxon>
    </lineage>
</organism>
<gene>
    <name evidence="2" type="ORF">SAMN05444163_6594</name>
</gene>
<proteinExistence type="predicted"/>
<keyword evidence="3" id="KW-1185">Reference proteome</keyword>
<evidence type="ECO:0000313" key="3">
    <source>
        <dbReference type="Proteomes" id="UP000198803"/>
    </source>
</evidence>
<feature type="region of interest" description="Disordered" evidence="1">
    <location>
        <begin position="26"/>
        <end position="45"/>
    </location>
</feature>
<evidence type="ECO:0000256" key="1">
    <source>
        <dbReference type="SAM" id="MobiDB-lite"/>
    </source>
</evidence>
<dbReference type="Proteomes" id="UP000198803">
    <property type="component" value="Chromosome I"/>
</dbReference>
<dbReference type="EMBL" id="LT629693">
    <property type="protein sequence ID" value="SDJ85447.1"/>
    <property type="molecule type" value="Genomic_DNA"/>
</dbReference>